<evidence type="ECO:0000256" key="2">
    <source>
        <dbReference type="ARBA" id="ARBA00022723"/>
    </source>
</evidence>
<protein>
    <recommendedName>
        <fullName evidence="5">PIN domain-containing protein</fullName>
    </recommendedName>
</protein>
<keyword evidence="1" id="KW-0540">Nuclease</keyword>
<dbReference type="Pfam" id="PF01850">
    <property type="entry name" value="PIN"/>
    <property type="match status" value="1"/>
</dbReference>
<evidence type="ECO:0000256" key="1">
    <source>
        <dbReference type="ARBA" id="ARBA00022722"/>
    </source>
</evidence>
<accession>A0A2G6KAC9</accession>
<gene>
    <name evidence="6" type="ORF">CSA55_03140</name>
</gene>
<keyword evidence="2" id="KW-0479">Metal-binding</keyword>
<dbReference type="GO" id="GO:0046872">
    <property type="term" value="F:metal ion binding"/>
    <property type="evidence" value="ECO:0007669"/>
    <property type="project" value="UniProtKB-KW"/>
</dbReference>
<evidence type="ECO:0000256" key="4">
    <source>
        <dbReference type="ARBA" id="ARBA00022842"/>
    </source>
</evidence>
<sequence>MTLVLDTSALLALAVDRRERQIVADALTVDSTWCASALALAEALPAIDRLIDEPTLRADLEDSIRRVWDTIHVIPVDQACLDEAADLARRHPLHLANAIHLAAARRLPAPITFCTFDASQIPVALSLGYEVRSS</sequence>
<dbReference type="GO" id="GO:0016787">
    <property type="term" value="F:hydrolase activity"/>
    <property type="evidence" value="ECO:0007669"/>
    <property type="project" value="UniProtKB-KW"/>
</dbReference>
<evidence type="ECO:0000259" key="5">
    <source>
        <dbReference type="Pfam" id="PF01850"/>
    </source>
</evidence>
<evidence type="ECO:0000313" key="7">
    <source>
        <dbReference type="Proteomes" id="UP000230914"/>
    </source>
</evidence>
<dbReference type="GO" id="GO:0004518">
    <property type="term" value="F:nuclease activity"/>
    <property type="evidence" value="ECO:0007669"/>
    <property type="project" value="UniProtKB-KW"/>
</dbReference>
<evidence type="ECO:0000313" key="6">
    <source>
        <dbReference type="EMBL" id="PIE32613.1"/>
    </source>
</evidence>
<reference evidence="6 7" key="1">
    <citation type="submission" date="2017-10" db="EMBL/GenBank/DDBJ databases">
        <title>Novel microbial diversity and functional potential in the marine mammal oral microbiome.</title>
        <authorList>
            <person name="Dudek N.K."/>
            <person name="Sun C.L."/>
            <person name="Burstein D."/>
            <person name="Kantor R.S."/>
            <person name="Aliaga Goltsman D.S."/>
            <person name="Bik E.M."/>
            <person name="Thomas B.C."/>
            <person name="Banfield J.F."/>
            <person name="Relman D.A."/>
        </authorList>
    </citation>
    <scope>NUCLEOTIDE SEQUENCE [LARGE SCALE GENOMIC DNA]</scope>
    <source>
        <strain evidence="6">DOLJORAL78_61_10</strain>
    </source>
</reference>
<comment type="caution">
    <text evidence="6">The sequence shown here is derived from an EMBL/GenBank/DDBJ whole genome shotgun (WGS) entry which is preliminary data.</text>
</comment>
<feature type="domain" description="PIN" evidence="5">
    <location>
        <begin position="4"/>
        <end position="118"/>
    </location>
</feature>
<keyword evidence="3" id="KW-0378">Hydrolase</keyword>
<dbReference type="Gene3D" id="3.40.50.1010">
    <property type="entry name" value="5'-nuclease"/>
    <property type="match status" value="1"/>
</dbReference>
<name>A0A2G6KAC9_9ACTN</name>
<dbReference type="InterPro" id="IPR029060">
    <property type="entry name" value="PIN-like_dom_sf"/>
</dbReference>
<proteinExistence type="predicted"/>
<evidence type="ECO:0000256" key="3">
    <source>
        <dbReference type="ARBA" id="ARBA00022801"/>
    </source>
</evidence>
<organism evidence="6 7">
    <name type="scientific">Ilumatobacter coccineus</name>
    <dbReference type="NCBI Taxonomy" id="467094"/>
    <lineage>
        <taxon>Bacteria</taxon>
        <taxon>Bacillati</taxon>
        <taxon>Actinomycetota</taxon>
        <taxon>Acidimicrobiia</taxon>
        <taxon>Acidimicrobiales</taxon>
        <taxon>Ilumatobacteraceae</taxon>
        <taxon>Ilumatobacter</taxon>
    </lineage>
</organism>
<dbReference type="SUPFAM" id="SSF88723">
    <property type="entry name" value="PIN domain-like"/>
    <property type="match status" value="1"/>
</dbReference>
<dbReference type="AlphaFoldDB" id="A0A2G6KAC9"/>
<dbReference type="InterPro" id="IPR002716">
    <property type="entry name" value="PIN_dom"/>
</dbReference>
<dbReference type="EMBL" id="PDSL01000045">
    <property type="protein sequence ID" value="PIE32613.1"/>
    <property type="molecule type" value="Genomic_DNA"/>
</dbReference>
<dbReference type="Proteomes" id="UP000230914">
    <property type="component" value="Unassembled WGS sequence"/>
</dbReference>
<keyword evidence="4" id="KW-0460">Magnesium</keyword>